<name>A0A8K0NKN6_9HYPO</name>
<dbReference type="EMBL" id="SRPY01000413">
    <property type="protein sequence ID" value="KAG5924513.1"/>
    <property type="molecule type" value="Genomic_DNA"/>
</dbReference>
<dbReference type="Proteomes" id="UP000811619">
    <property type="component" value="Unassembled WGS sequence"/>
</dbReference>
<sequence length="100" mass="10688">MTFDVGRGEPWQADGAWTLKQSAWHLATVYPHDAVLVSSSALSAKCFGWIDPTSGPALVRASAEVSMRKASLTSHPCRPVVARDLAKMRIAVAQAPDAGR</sequence>
<organism evidence="1 2">
    <name type="scientific">Claviceps africana</name>
    <dbReference type="NCBI Taxonomy" id="83212"/>
    <lineage>
        <taxon>Eukaryota</taxon>
        <taxon>Fungi</taxon>
        <taxon>Dikarya</taxon>
        <taxon>Ascomycota</taxon>
        <taxon>Pezizomycotina</taxon>
        <taxon>Sordariomycetes</taxon>
        <taxon>Hypocreomycetidae</taxon>
        <taxon>Hypocreales</taxon>
        <taxon>Clavicipitaceae</taxon>
        <taxon>Claviceps</taxon>
    </lineage>
</organism>
<evidence type="ECO:0000313" key="2">
    <source>
        <dbReference type="Proteomes" id="UP000811619"/>
    </source>
</evidence>
<dbReference type="AlphaFoldDB" id="A0A8K0NKN6"/>
<keyword evidence="2" id="KW-1185">Reference proteome</keyword>
<accession>A0A8K0NKN6</accession>
<proteinExistence type="predicted"/>
<reference evidence="1" key="1">
    <citation type="journal article" date="2020" name="bioRxiv">
        <title>Whole genome comparisons of ergot fungi reveals the divergence and evolution of species within the genus Claviceps are the result of varying mechanisms driving genome evolution and host range expansion.</title>
        <authorList>
            <person name="Wyka S.A."/>
            <person name="Mondo S.J."/>
            <person name="Liu M."/>
            <person name="Dettman J."/>
            <person name="Nalam V."/>
            <person name="Broders K.D."/>
        </authorList>
    </citation>
    <scope>NUCLEOTIDE SEQUENCE</scope>
    <source>
        <strain evidence="1">CCC 489</strain>
    </source>
</reference>
<gene>
    <name evidence="1" type="ORF">E4U42_004616</name>
</gene>
<comment type="caution">
    <text evidence="1">The sequence shown here is derived from an EMBL/GenBank/DDBJ whole genome shotgun (WGS) entry which is preliminary data.</text>
</comment>
<protein>
    <submittedName>
        <fullName evidence="1">Uncharacterized protein</fullName>
    </submittedName>
</protein>
<evidence type="ECO:0000313" key="1">
    <source>
        <dbReference type="EMBL" id="KAG5924513.1"/>
    </source>
</evidence>